<proteinExistence type="inferred from homology"/>
<dbReference type="STRING" id="706587.Desti_3601"/>
<evidence type="ECO:0000256" key="5">
    <source>
        <dbReference type="ARBA" id="ARBA00023471"/>
    </source>
</evidence>
<dbReference type="Pfam" id="PF17805">
    <property type="entry name" value="AsnC_trans_reg2"/>
    <property type="match status" value="1"/>
</dbReference>
<dbReference type="Proteomes" id="UP000006055">
    <property type="component" value="Chromosome"/>
</dbReference>
<sequence>MDERDKELLNLIQAEFPVEPHPYRVLGEKLEMTEEEVLNRIASLRNEGIIRRMGASINSRRVGYVSTLLAAKVPQDKFDFFVQTVNACPGVTHNYERKHKYNVWFTLISPSLAEKERTIQELSDSTGVPILELPARRIFKIRVDFKF</sequence>
<dbReference type="Gene3D" id="1.10.10.10">
    <property type="entry name" value="Winged helix-like DNA-binding domain superfamily/Winged helix DNA-binding domain"/>
    <property type="match status" value="1"/>
</dbReference>
<dbReference type="RefSeq" id="WP_014811377.1">
    <property type="nucleotide sequence ID" value="NC_018025.1"/>
</dbReference>
<evidence type="ECO:0000256" key="2">
    <source>
        <dbReference type="ARBA" id="ARBA00023133"/>
    </source>
</evidence>
<reference evidence="10" key="1">
    <citation type="submission" date="2012-06" db="EMBL/GenBank/DDBJ databases">
        <title>Complete sequence of chromosome of Desulfomonile tiedjei DSM 6799.</title>
        <authorList>
            <person name="Lucas S."/>
            <person name="Copeland A."/>
            <person name="Lapidus A."/>
            <person name="Glavina del Rio T."/>
            <person name="Dalin E."/>
            <person name="Tice H."/>
            <person name="Bruce D."/>
            <person name="Goodwin L."/>
            <person name="Pitluck S."/>
            <person name="Peters L."/>
            <person name="Ovchinnikova G."/>
            <person name="Zeytun A."/>
            <person name="Lu M."/>
            <person name="Kyrpides N."/>
            <person name="Mavromatis K."/>
            <person name="Ivanova N."/>
            <person name="Brettin T."/>
            <person name="Detter J.C."/>
            <person name="Han C."/>
            <person name="Larimer F."/>
            <person name="Land M."/>
            <person name="Hauser L."/>
            <person name="Markowitz V."/>
            <person name="Cheng J.-F."/>
            <person name="Hugenholtz P."/>
            <person name="Woyke T."/>
            <person name="Wu D."/>
            <person name="Spring S."/>
            <person name="Schroeder M."/>
            <person name="Brambilla E."/>
            <person name="Klenk H.-P."/>
            <person name="Eisen J.A."/>
        </authorList>
    </citation>
    <scope>NUCLEOTIDE SEQUENCE [LARGE SCALE GENOMIC DNA]</scope>
    <source>
        <strain evidence="10">ATCC 49306 / DSM 6799 / DCB-1</strain>
    </source>
</reference>
<dbReference type="InterPro" id="IPR019888">
    <property type="entry name" value="Tscrpt_reg_AsnC-like"/>
</dbReference>
<dbReference type="GO" id="GO:0016829">
    <property type="term" value="F:lyase activity"/>
    <property type="evidence" value="ECO:0007669"/>
    <property type="project" value="UniProtKB-KW"/>
</dbReference>
<accession>I4C9K8</accession>
<evidence type="ECO:0000256" key="1">
    <source>
        <dbReference type="ARBA" id="ARBA00004744"/>
    </source>
</evidence>
<evidence type="ECO:0000256" key="6">
    <source>
        <dbReference type="ARBA" id="ARBA00048470"/>
    </source>
</evidence>
<feature type="domain" description="Siroheme decarboxylase NirL-like HTH" evidence="8">
    <location>
        <begin position="5"/>
        <end position="51"/>
    </location>
</feature>
<dbReference type="SUPFAM" id="SSF46785">
    <property type="entry name" value="Winged helix' DNA-binding domain"/>
    <property type="match status" value="1"/>
</dbReference>
<evidence type="ECO:0000256" key="3">
    <source>
        <dbReference type="ARBA" id="ARBA00023239"/>
    </source>
</evidence>
<evidence type="ECO:0000259" key="7">
    <source>
        <dbReference type="Pfam" id="PF17805"/>
    </source>
</evidence>
<dbReference type="EMBL" id="CP003360">
    <property type="protein sequence ID" value="AFM26249.1"/>
    <property type="molecule type" value="Genomic_DNA"/>
</dbReference>
<dbReference type="KEGG" id="dti:Desti_3601"/>
<feature type="domain" description="Siroheme decarboxylase AsnC-like ligand binding" evidence="7">
    <location>
        <begin position="61"/>
        <end position="140"/>
    </location>
</feature>
<name>I4C9K8_DESTA</name>
<dbReference type="AlphaFoldDB" id="I4C9K8"/>
<dbReference type="PANTHER" id="PTHR43413">
    <property type="entry name" value="TRANSCRIPTIONAL REGULATOR, ASNC FAMILY"/>
    <property type="match status" value="1"/>
</dbReference>
<evidence type="ECO:0000259" key="8">
    <source>
        <dbReference type="Pfam" id="PF22451"/>
    </source>
</evidence>
<evidence type="ECO:0000256" key="4">
    <source>
        <dbReference type="ARBA" id="ARBA00023457"/>
    </source>
</evidence>
<protein>
    <recommendedName>
        <fullName evidence="5">siroheme decarboxylase</fullName>
        <ecNumber evidence="5">4.1.1.111</ecNumber>
    </recommendedName>
</protein>
<dbReference type="InterPro" id="IPR036390">
    <property type="entry name" value="WH_DNA-bd_sf"/>
</dbReference>
<dbReference type="InterPro" id="IPR050684">
    <property type="entry name" value="HTH-Siroheme_Decarb"/>
</dbReference>
<dbReference type="GO" id="GO:0006783">
    <property type="term" value="P:heme biosynthetic process"/>
    <property type="evidence" value="ECO:0007669"/>
    <property type="project" value="UniProtKB-KW"/>
</dbReference>
<dbReference type="Pfam" id="PF22451">
    <property type="entry name" value="NirdL-like_HTH"/>
    <property type="match status" value="1"/>
</dbReference>
<gene>
    <name evidence="9" type="ordered locus">Desti_3601</name>
</gene>
<dbReference type="InterPro" id="IPR053953">
    <property type="entry name" value="NirdL-like_HTH"/>
</dbReference>
<dbReference type="eggNOG" id="COG1522">
    <property type="taxonomic scope" value="Bacteria"/>
</dbReference>
<dbReference type="OrthoDB" id="9806536at2"/>
<comment type="similarity">
    <text evidence="4">Belongs to the Ahb/Nir family.</text>
</comment>
<comment type="catalytic activity">
    <reaction evidence="6">
        <text>siroheme + 2 H(+) = 12,18-didecarboxysiroheme + 2 CO2</text>
        <dbReference type="Rhea" id="RHEA:19093"/>
        <dbReference type="ChEBI" id="CHEBI:15378"/>
        <dbReference type="ChEBI" id="CHEBI:16526"/>
        <dbReference type="ChEBI" id="CHEBI:60052"/>
        <dbReference type="ChEBI" id="CHEBI:140497"/>
        <dbReference type="EC" id="4.1.1.111"/>
    </reaction>
</comment>
<dbReference type="PANTHER" id="PTHR43413:SF1">
    <property type="entry name" value="SIROHEME DECARBOXYLASE NIRL SUBUNIT"/>
    <property type="match status" value="1"/>
</dbReference>
<keyword evidence="3" id="KW-0456">Lyase</keyword>
<dbReference type="UniPathway" id="UPA00252"/>
<dbReference type="HOGENOM" id="CLU_112007_1_0_7"/>
<keyword evidence="2" id="KW-0350">Heme biosynthesis</keyword>
<keyword evidence="10" id="KW-1185">Reference proteome</keyword>
<dbReference type="InterPro" id="IPR040523">
    <property type="entry name" value="AsnC_trans_reg2"/>
</dbReference>
<dbReference type="EC" id="4.1.1.111" evidence="5"/>
<evidence type="ECO:0000313" key="10">
    <source>
        <dbReference type="Proteomes" id="UP000006055"/>
    </source>
</evidence>
<organism evidence="9 10">
    <name type="scientific">Desulfomonile tiedjei (strain ATCC 49306 / DSM 6799 / DCB-1)</name>
    <dbReference type="NCBI Taxonomy" id="706587"/>
    <lineage>
        <taxon>Bacteria</taxon>
        <taxon>Pseudomonadati</taxon>
        <taxon>Thermodesulfobacteriota</taxon>
        <taxon>Desulfomonilia</taxon>
        <taxon>Desulfomonilales</taxon>
        <taxon>Desulfomonilaceae</taxon>
        <taxon>Desulfomonile</taxon>
    </lineage>
</organism>
<dbReference type="Gene3D" id="3.30.70.3460">
    <property type="match status" value="1"/>
</dbReference>
<comment type="pathway">
    <text evidence="1">Porphyrin-containing compound metabolism; protoheme biosynthesis.</text>
</comment>
<dbReference type="InterPro" id="IPR036388">
    <property type="entry name" value="WH-like_DNA-bd_sf"/>
</dbReference>
<evidence type="ECO:0000313" key="9">
    <source>
        <dbReference type="EMBL" id="AFM26249.1"/>
    </source>
</evidence>
<dbReference type="SMART" id="SM00344">
    <property type="entry name" value="HTH_ASNC"/>
    <property type="match status" value="1"/>
</dbReference>